<keyword evidence="1" id="KW-0175">Coiled coil</keyword>
<name>A0A1F5QAY5_9BACT</name>
<accession>A0A1F5QAY5</accession>
<organism evidence="2 3">
    <name type="scientific">Candidatus Doudnabacteria bacterium RIFCSPLOWO2_02_FULL_48_13</name>
    <dbReference type="NCBI Taxonomy" id="1817845"/>
    <lineage>
        <taxon>Bacteria</taxon>
        <taxon>Candidatus Doudnaibacteriota</taxon>
    </lineage>
</organism>
<dbReference type="Proteomes" id="UP000177235">
    <property type="component" value="Unassembled WGS sequence"/>
</dbReference>
<sequence>MAGKIDKLSDNDIDKIANLLDDRLALLATKEFVREEIGGVRSEMKTLENNLKTYIDEGIETVMEGIDNLSKQLAEKERVDKIAKWAKEVGEKVGVRIDI</sequence>
<comment type="caution">
    <text evidence="2">The sequence shown here is derived from an EMBL/GenBank/DDBJ whole genome shotgun (WGS) entry which is preliminary data.</text>
</comment>
<dbReference type="EMBL" id="MFFF01000023">
    <property type="protein sequence ID" value="OGE99052.1"/>
    <property type="molecule type" value="Genomic_DNA"/>
</dbReference>
<reference evidence="2 3" key="1">
    <citation type="journal article" date="2016" name="Nat. Commun.">
        <title>Thousands of microbial genomes shed light on interconnected biogeochemical processes in an aquifer system.</title>
        <authorList>
            <person name="Anantharaman K."/>
            <person name="Brown C.T."/>
            <person name="Hug L.A."/>
            <person name="Sharon I."/>
            <person name="Castelle C.J."/>
            <person name="Probst A.J."/>
            <person name="Thomas B.C."/>
            <person name="Singh A."/>
            <person name="Wilkins M.J."/>
            <person name="Karaoz U."/>
            <person name="Brodie E.L."/>
            <person name="Williams K.H."/>
            <person name="Hubbard S.S."/>
            <person name="Banfield J.F."/>
        </authorList>
    </citation>
    <scope>NUCLEOTIDE SEQUENCE [LARGE SCALE GENOMIC DNA]</scope>
</reference>
<dbReference type="AlphaFoldDB" id="A0A1F5QAY5"/>
<proteinExistence type="predicted"/>
<gene>
    <name evidence="2" type="ORF">A3J05_04730</name>
</gene>
<evidence type="ECO:0000313" key="2">
    <source>
        <dbReference type="EMBL" id="OGE99052.1"/>
    </source>
</evidence>
<evidence type="ECO:0000256" key="1">
    <source>
        <dbReference type="SAM" id="Coils"/>
    </source>
</evidence>
<protein>
    <submittedName>
        <fullName evidence="2">Uncharacterized protein</fullName>
    </submittedName>
</protein>
<evidence type="ECO:0000313" key="3">
    <source>
        <dbReference type="Proteomes" id="UP000177235"/>
    </source>
</evidence>
<feature type="coiled-coil region" evidence="1">
    <location>
        <begin position="30"/>
        <end position="79"/>
    </location>
</feature>